<dbReference type="Proteomes" id="UP000675409">
    <property type="component" value="Unassembled WGS sequence"/>
</dbReference>
<sequence length="51" mass="5598">MTGGIVKITQDAEDSTRPVLRFAPRDVRSALARAEEDLDGFCYRVAAWAAT</sequence>
<reference evidence="1 2" key="1">
    <citation type="journal article" date="2021" name="Arch. Microbiol.">
        <title>Myceligenerans indicum sp. nov., an actinobacterium isolated from mangrove sediment of Sundarbans, India.</title>
        <authorList>
            <person name="Asha K."/>
            <person name="Bhadury P."/>
        </authorList>
    </citation>
    <scope>NUCLEOTIDE SEQUENCE [LARGE SCALE GENOMIC DNA]</scope>
    <source>
        <strain evidence="1 2">I2</strain>
    </source>
</reference>
<dbReference type="EMBL" id="JABBYC010000011">
    <property type="protein sequence ID" value="MBL0886397.1"/>
    <property type="molecule type" value="Genomic_DNA"/>
</dbReference>
<gene>
    <name evidence="1" type="ORF">HGK34_08960</name>
</gene>
<accession>A0ABS1LLF4</accession>
<organism evidence="1 2">
    <name type="scientific">Myceligenerans indicum</name>
    <dbReference type="NCBI Taxonomy" id="2593663"/>
    <lineage>
        <taxon>Bacteria</taxon>
        <taxon>Bacillati</taxon>
        <taxon>Actinomycetota</taxon>
        <taxon>Actinomycetes</taxon>
        <taxon>Micrococcales</taxon>
        <taxon>Promicromonosporaceae</taxon>
        <taxon>Myceligenerans</taxon>
    </lineage>
</organism>
<proteinExistence type="predicted"/>
<evidence type="ECO:0000313" key="2">
    <source>
        <dbReference type="Proteomes" id="UP000675409"/>
    </source>
</evidence>
<keyword evidence="2" id="KW-1185">Reference proteome</keyword>
<comment type="caution">
    <text evidence="1">The sequence shown here is derived from an EMBL/GenBank/DDBJ whole genome shotgun (WGS) entry which is preliminary data.</text>
</comment>
<dbReference type="RefSeq" id="WP_201846297.1">
    <property type="nucleotide sequence ID" value="NZ_JABBYC010000011.1"/>
</dbReference>
<protein>
    <submittedName>
        <fullName evidence="1">Uncharacterized protein</fullName>
    </submittedName>
</protein>
<name>A0ABS1LLF4_9MICO</name>
<evidence type="ECO:0000313" key="1">
    <source>
        <dbReference type="EMBL" id="MBL0886397.1"/>
    </source>
</evidence>